<gene>
    <name evidence="2" type="ORF">SAMN06265353_1679</name>
</gene>
<name>A0A285P963_9AQUI</name>
<keyword evidence="1" id="KW-0472">Membrane</keyword>
<evidence type="ECO:0000256" key="1">
    <source>
        <dbReference type="SAM" id="Phobius"/>
    </source>
</evidence>
<dbReference type="RefSeq" id="WP_180764113.1">
    <property type="nucleotide sequence ID" value="NZ_OBEN01000014.1"/>
</dbReference>
<keyword evidence="3" id="KW-1185">Reference proteome</keyword>
<proteinExistence type="predicted"/>
<feature type="transmembrane region" description="Helical" evidence="1">
    <location>
        <begin position="12"/>
        <end position="34"/>
    </location>
</feature>
<evidence type="ECO:0000313" key="2">
    <source>
        <dbReference type="EMBL" id="SNZ16676.1"/>
    </source>
</evidence>
<protein>
    <submittedName>
        <fullName evidence="2">Uncharacterized protein</fullName>
    </submittedName>
</protein>
<sequence length="57" mass="6503">MEEKKTPFLQLVLDDFMLLLFLGVTIYAVSYLIWGLMELAWLSPIPAEIKQSLMGGK</sequence>
<dbReference type="AlphaFoldDB" id="A0A285P963"/>
<organism evidence="2 3">
    <name type="scientific">Hydrogenobacter hydrogenophilus</name>
    <dbReference type="NCBI Taxonomy" id="35835"/>
    <lineage>
        <taxon>Bacteria</taxon>
        <taxon>Pseudomonadati</taxon>
        <taxon>Aquificota</taxon>
        <taxon>Aquificia</taxon>
        <taxon>Aquificales</taxon>
        <taxon>Aquificaceae</taxon>
        <taxon>Hydrogenobacter</taxon>
    </lineage>
</organism>
<dbReference type="EMBL" id="OBEN01000014">
    <property type="protein sequence ID" value="SNZ16676.1"/>
    <property type="molecule type" value="Genomic_DNA"/>
</dbReference>
<evidence type="ECO:0000313" key="3">
    <source>
        <dbReference type="Proteomes" id="UP000218627"/>
    </source>
</evidence>
<reference evidence="3" key="1">
    <citation type="submission" date="2017-09" db="EMBL/GenBank/DDBJ databases">
        <authorList>
            <person name="Varghese N."/>
            <person name="Submissions S."/>
        </authorList>
    </citation>
    <scope>NUCLEOTIDE SEQUENCE [LARGE SCALE GENOMIC DNA]</scope>
    <source>
        <strain evidence="3">DSM 2913</strain>
    </source>
</reference>
<accession>A0A285P963</accession>
<keyword evidence="1" id="KW-0812">Transmembrane</keyword>
<keyword evidence="1" id="KW-1133">Transmembrane helix</keyword>
<dbReference type="Proteomes" id="UP000218627">
    <property type="component" value="Unassembled WGS sequence"/>
</dbReference>